<gene>
    <name evidence="1" type="ORF">SAMN05421676_11143</name>
</gene>
<sequence length="71" mass="7925">MAKKLELKFANEEGKTVTFSLDEPVEPVDTDLINQAMDEIVTQNAFTSSGGDIIEKKSARIVERNVQEIEI</sequence>
<evidence type="ECO:0000313" key="1">
    <source>
        <dbReference type="EMBL" id="SET92930.1"/>
    </source>
</evidence>
<evidence type="ECO:0008006" key="3">
    <source>
        <dbReference type="Google" id="ProtNLM"/>
    </source>
</evidence>
<dbReference type="RefSeq" id="WP_093136862.1">
    <property type="nucleotide sequence ID" value="NZ_FOHJ01000011.1"/>
</dbReference>
<evidence type="ECO:0000313" key="2">
    <source>
        <dbReference type="Proteomes" id="UP000199095"/>
    </source>
</evidence>
<dbReference type="STRING" id="237682.SAMN05421676_11143"/>
<organism evidence="1 2">
    <name type="scientific">Salinibacillus kushneri</name>
    <dbReference type="NCBI Taxonomy" id="237682"/>
    <lineage>
        <taxon>Bacteria</taxon>
        <taxon>Bacillati</taxon>
        <taxon>Bacillota</taxon>
        <taxon>Bacilli</taxon>
        <taxon>Bacillales</taxon>
        <taxon>Bacillaceae</taxon>
        <taxon>Salinibacillus</taxon>
    </lineage>
</organism>
<dbReference type="EMBL" id="FOHJ01000011">
    <property type="protein sequence ID" value="SET92930.1"/>
    <property type="molecule type" value="Genomic_DNA"/>
</dbReference>
<dbReference type="Proteomes" id="UP000199095">
    <property type="component" value="Unassembled WGS sequence"/>
</dbReference>
<dbReference type="Pfam" id="PF11148">
    <property type="entry name" value="DUF2922"/>
    <property type="match status" value="1"/>
</dbReference>
<dbReference type="InterPro" id="IPR021321">
    <property type="entry name" value="DUF2922"/>
</dbReference>
<reference evidence="2" key="1">
    <citation type="submission" date="2016-10" db="EMBL/GenBank/DDBJ databases">
        <authorList>
            <person name="Varghese N."/>
            <person name="Submissions S."/>
        </authorList>
    </citation>
    <scope>NUCLEOTIDE SEQUENCE [LARGE SCALE GENOMIC DNA]</scope>
    <source>
        <strain evidence="2">CGMCC 1.3566</strain>
    </source>
</reference>
<name>A0A1I0I886_9BACI</name>
<proteinExistence type="predicted"/>
<accession>A0A1I0I886</accession>
<dbReference type="AlphaFoldDB" id="A0A1I0I886"/>
<dbReference type="OrthoDB" id="2454247at2"/>
<keyword evidence="2" id="KW-1185">Reference proteome</keyword>
<protein>
    <recommendedName>
        <fullName evidence="3">DUF2922 domain-containing protein</fullName>
    </recommendedName>
</protein>